<keyword evidence="1" id="KW-0732">Signal</keyword>
<dbReference type="Proteomes" id="UP000183613">
    <property type="component" value="Unassembled WGS sequence"/>
</dbReference>
<comment type="caution">
    <text evidence="2">The sequence shown here is derived from an EMBL/GenBank/DDBJ whole genome shotgun (WGS) entry which is preliminary data.</text>
</comment>
<evidence type="ECO:0000313" key="3">
    <source>
        <dbReference type="Proteomes" id="UP000183613"/>
    </source>
</evidence>
<name>A0A1H5MWA3_PSEDM</name>
<dbReference type="AlphaFoldDB" id="A0A1H5MWA3"/>
<dbReference type="RefSeq" id="WP_139272552.1">
    <property type="nucleotide sequence ID" value="NZ_FNUD01000002.1"/>
</dbReference>
<keyword evidence="3" id="KW-1185">Reference proteome</keyword>
<dbReference type="EMBL" id="FNUD01000002">
    <property type="protein sequence ID" value="SEE93634.1"/>
    <property type="molecule type" value="Genomic_DNA"/>
</dbReference>
<evidence type="ECO:0000256" key="1">
    <source>
        <dbReference type="SAM" id="SignalP"/>
    </source>
</evidence>
<reference evidence="2" key="1">
    <citation type="submission" date="2016-10" db="EMBL/GenBank/DDBJ databases">
        <authorList>
            <person name="Varghese N."/>
            <person name="Submissions S."/>
        </authorList>
    </citation>
    <scope>NUCLEOTIDE SEQUENCE [LARGE SCALE GENOMIC DNA]</scope>
    <source>
        <strain evidence="2">LMG 25555</strain>
    </source>
</reference>
<accession>A0A1H5MWA3</accession>
<evidence type="ECO:0000313" key="2">
    <source>
        <dbReference type="EMBL" id="SEE93634.1"/>
    </source>
</evidence>
<proteinExistence type="predicted"/>
<feature type="signal peptide" evidence="1">
    <location>
        <begin position="1"/>
        <end position="20"/>
    </location>
</feature>
<sequence>MRVSICAIFATVLLPFTAYSTDEPAPTGIIIPNGVEWSIGDNDALPLVRGEKANYLFFISKGKVSLNVDGNSIENIVGPSTVLLVGKEIFLLTRFSTGIASTGTIQRAPALKTNIPYSSSKQGLQPAVFPLARLDSPRSFAFTVENIGTPDKRPEDCKDPLSSYVRLIADGSPIQVSPNTDARFSNNSGYMGKAKSVDWAIAGPQTCAFTVIFALVDE</sequence>
<feature type="chain" id="PRO_5010198222" evidence="1">
    <location>
        <begin position="21"/>
        <end position="218"/>
    </location>
</feature>
<protein>
    <submittedName>
        <fullName evidence="2">Uncharacterized protein</fullName>
    </submittedName>
</protein>
<gene>
    <name evidence="2" type="ORF">SAMN04489800_2945</name>
</gene>
<organism evidence="2 3">
    <name type="scientific">Pseudomonas deceptionensis</name>
    <dbReference type="NCBI Taxonomy" id="882211"/>
    <lineage>
        <taxon>Bacteria</taxon>
        <taxon>Pseudomonadati</taxon>
        <taxon>Pseudomonadota</taxon>
        <taxon>Gammaproteobacteria</taxon>
        <taxon>Pseudomonadales</taxon>
        <taxon>Pseudomonadaceae</taxon>
        <taxon>Pseudomonas</taxon>
    </lineage>
</organism>